<organism evidence="14 15">
    <name type="scientific">Thermosulfuriphilus ammonigenes</name>
    <dbReference type="NCBI Taxonomy" id="1936021"/>
    <lineage>
        <taxon>Bacteria</taxon>
        <taxon>Pseudomonadati</taxon>
        <taxon>Thermodesulfobacteriota</taxon>
        <taxon>Thermodesulfobacteria</taxon>
        <taxon>Thermodesulfobacteriales</taxon>
        <taxon>Thermodesulfobacteriaceae</taxon>
        <taxon>Thermosulfuriphilus</taxon>
    </lineage>
</organism>
<sequence length="530" mass="58497">MMSSLTLDKYQAEAVASSAITTLVMAGPGAGKTRLILGRLAYLLDSGVPPEEILILTFSTRAAAELLSRAKDLGLEARIKTFHAAARALLKDLGQIPFRPATEADRRQALEEALEEEGHGMSRREKGQLLSLFSLIKAGSQEVSEELVRIFVRYNHSLEVKGLCDFDDFLLAATEVLKKRRSPFRAVIVDELQDASYTDLAFLQALEPESYFLVGDPFQAIYGFRGAVGPELFAYIQKSFPRVVCFDLKYSYRVPKTILDLARRLVGGLPLESRAKKGAVSGHLLGTARAEAVFIGKAMESLVGGRDFLASEISRGQRGLAWGDFAVLVRVRALLSPLKDVLSGVGIPVCLRDESAERLRQKIKPLLSLNLAGLPPQDLELQAKRQKIVFSSSEREYLQRLFPLVESAEDLVHELLFQAEAPDEPGAVSLTTVHAAKGLEFPVVFVAGFEEGLFPFELRGESDEAEERRLAYVAFTRAKERLFLTASAKRTIFGKRLSGRPSPFSRLLGVTFVREASKVVPKRPRQGSLF</sequence>
<keyword evidence="2 12" id="KW-0547">Nucleotide-binding</keyword>
<dbReference type="InterPro" id="IPR000212">
    <property type="entry name" value="DNA_helicase_UvrD/REP"/>
</dbReference>
<dbReference type="CDD" id="cd17932">
    <property type="entry name" value="DEXQc_UvrD"/>
    <property type="match status" value="1"/>
</dbReference>
<dbReference type="Pfam" id="PF13361">
    <property type="entry name" value="UvrD_C"/>
    <property type="match status" value="1"/>
</dbReference>
<dbReference type="SUPFAM" id="SSF52540">
    <property type="entry name" value="P-loop containing nucleoside triphosphate hydrolases"/>
    <property type="match status" value="1"/>
</dbReference>
<dbReference type="Pfam" id="PF00580">
    <property type="entry name" value="UvrD-helicase"/>
    <property type="match status" value="1"/>
</dbReference>
<dbReference type="InterPro" id="IPR027417">
    <property type="entry name" value="P-loop_NTPase"/>
</dbReference>
<dbReference type="EC" id="5.6.2.4" evidence="9"/>
<evidence type="ECO:0000256" key="11">
    <source>
        <dbReference type="ARBA" id="ARBA00048988"/>
    </source>
</evidence>
<name>A0A6G7PX55_9BACT</name>
<keyword evidence="4 12" id="KW-0347">Helicase</keyword>
<dbReference type="PROSITE" id="PS51198">
    <property type="entry name" value="UVRD_HELICASE_ATP_BIND"/>
    <property type="match status" value="1"/>
</dbReference>
<proteinExistence type="inferred from homology"/>
<dbReference type="CDD" id="cd18807">
    <property type="entry name" value="SF1_C_UvrD"/>
    <property type="match status" value="1"/>
</dbReference>
<dbReference type="PANTHER" id="PTHR11070:SF2">
    <property type="entry name" value="ATP-DEPENDENT DNA HELICASE SRS2"/>
    <property type="match status" value="1"/>
</dbReference>
<evidence type="ECO:0000256" key="3">
    <source>
        <dbReference type="ARBA" id="ARBA00022801"/>
    </source>
</evidence>
<gene>
    <name evidence="14" type="ORF">G4V39_08325</name>
</gene>
<dbReference type="AlphaFoldDB" id="A0A6G7PX55"/>
<evidence type="ECO:0000259" key="13">
    <source>
        <dbReference type="PROSITE" id="PS51198"/>
    </source>
</evidence>
<dbReference type="Gene3D" id="3.40.50.300">
    <property type="entry name" value="P-loop containing nucleotide triphosphate hydrolases"/>
    <property type="match status" value="3"/>
</dbReference>
<evidence type="ECO:0000313" key="14">
    <source>
        <dbReference type="EMBL" id="QIJ72275.1"/>
    </source>
</evidence>
<keyword evidence="3 12" id="KW-0378">Hydrolase</keyword>
<dbReference type="InterPro" id="IPR014016">
    <property type="entry name" value="UvrD-like_ATP-bd"/>
</dbReference>
<comment type="catalytic activity">
    <reaction evidence="8">
        <text>Couples ATP hydrolysis with the unwinding of duplex DNA by translocating in the 3'-5' direction.</text>
        <dbReference type="EC" id="5.6.2.4"/>
    </reaction>
</comment>
<comment type="catalytic activity">
    <reaction evidence="11">
        <text>ATP + H2O = ADP + phosphate + H(+)</text>
        <dbReference type="Rhea" id="RHEA:13065"/>
        <dbReference type="ChEBI" id="CHEBI:15377"/>
        <dbReference type="ChEBI" id="CHEBI:15378"/>
        <dbReference type="ChEBI" id="CHEBI:30616"/>
        <dbReference type="ChEBI" id="CHEBI:43474"/>
        <dbReference type="ChEBI" id="CHEBI:456216"/>
        <dbReference type="EC" id="5.6.2.4"/>
    </reaction>
</comment>
<feature type="domain" description="UvrD-like helicase ATP-binding" evidence="13">
    <location>
        <begin position="5"/>
        <end position="255"/>
    </location>
</feature>
<evidence type="ECO:0000256" key="5">
    <source>
        <dbReference type="ARBA" id="ARBA00022840"/>
    </source>
</evidence>
<feature type="binding site" evidence="12">
    <location>
        <begin position="26"/>
        <end position="33"/>
    </location>
    <ligand>
        <name>ATP</name>
        <dbReference type="ChEBI" id="CHEBI:30616"/>
    </ligand>
</feature>
<evidence type="ECO:0000313" key="15">
    <source>
        <dbReference type="Proteomes" id="UP000502179"/>
    </source>
</evidence>
<evidence type="ECO:0000256" key="2">
    <source>
        <dbReference type="ARBA" id="ARBA00022741"/>
    </source>
</evidence>
<dbReference type="Proteomes" id="UP000502179">
    <property type="component" value="Chromosome"/>
</dbReference>
<dbReference type="InterPro" id="IPR013986">
    <property type="entry name" value="DExx_box_DNA_helicase_dom_sf"/>
</dbReference>
<evidence type="ECO:0000256" key="8">
    <source>
        <dbReference type="ARBA" id="ARBA00034617"/>
    </source>
</evidence>
<dbReference type="GO" id="GO:0043138">
    <property type="term" value="F:3'-5' DNA helicase activity"/>
    <property type="evidence" value="ECO:0007669"/>
    <property type="project" value="UniProtKB-EC"/>
</dbReference>
<evidence type="ECO:0000256" key="1">
    <source>
        <dbReference type="ARBA" id="ARBA00009922"/>
    </source>
</evidence>
<dbReference type="PANTHER" id="PTHR11070">
    <property type="entry name" value="UVRD / RECB / PCRA DNA HELICASE FAMILY MEMBER"/>
    <property type="match status" value="1"/>
</dbReference>
<evidence type="ECO:0000256" key="4">
    <source>
        <dbReference type="ARBA" id="ARBA00022806"/>
    </source>
</evidence>
<dbReference type="GO" id="GO:0005524">
    <property type="term" value="F:ATP binding"/>
    <property type="evidence" value="ECO:0007669"/>
    <property type="project" value="UniProtKB-UniRule"/>
</dbReference>
<dbReference type="Gene3D" id="1.10.10.160">
    <property type="match status" value="1"/>
</dbReference>
<keyword evidence="5 12" id="KW-0067">ATP-binding</keyword>
<dbReference type="GO" id="GO:0003677">
    <property type="term" value="F:DNA binding"/>
    <property type="evidence" value="ECO:0007669"/>
    <property type="project" value="UniProtKB-KW"/>
</dbReference>
<keyword evidence="15" id="KW-1185">Reference proteome</keyword>
<evidence type="ECO:0000256" key="7">
    <source>
        <dbReference type="ARBA" id="ARBA00023235"/>
    </source>
</evidence>
<protein>
    <recommendedName>
        <fullName evidence="9">DNA 3'-5' helicase</fullName>
        <ecNumber evidence="9">5.6.2.4</ecNumber>
    </recommendedName>
    <alternativeName>
        <fullName evidence="10">DNA 3'-5' helicase II</fullName>
    </alternativeName>
</protein>
<accession>A0A6G7PX55</accession>
<keyword evidence="6" id="KW-0238">DNA-binding</keyword>
<dbReference type="GO" id="GO:0000725">
    <property type="term" value="P:recombinational repair"/>
    <property type="evidence" value="ECO:0007669"/>
    <property type="project" value="TreeGrafter"/>
</dbReference>
<dbReference type="InterPro" id="IPR014017">
    <property type="entry name" value="DNA_helicase_UvrD-like_C"/>
</dbReference>
<dbReference type="Gene3D" id="1.10.486.10">
    <property type="entry name" value="PCRA, domain 4"/>
    <property type="match status" value="1"/>
</dbReference>
<evidence type="ECO:0000256" key="9">
    <source>
        <dbReference type="ARBA" id="ARBA00034808"/>
    </source>
</evidence>
<keyword evidence="7" id="KW-0413">Isomerase</keyword>
<evidence type="ECO:0000256" key="6">
    <source>
        <dbReference type="ARBA" id="ARBA00023125"/>
    </source>
</evidence>
<evidence type="ECO:0000256" key="10">
    <source>
        <dbReference type="ARBA" id="ARBA00034923"/>
    </source>
</evidence>
<reference evidence="14 15" key="1">
    <citation type="submission" date="2020-02" db="EMBL/GenBank/DDBJ databases">
        <title>Genome analysis of Thermosulfuriphilus ammonigenes ST65T, an anaerobic thermophilic chemolithoautotrophic bacterium isolated from a deep-sea hydrothermal vent.</title>
        <authorList>
            <person name="Slobodkina G."/>
            <person name="Allioux M."/>
            <person name="Merkel A."/>
            <person name="Alain K."/>
            <person name="Jebbar M."/>
            <person name="Slobodkin A."/>
        </authorList>
    </citation>
    <scope>NUCLEOTIDE SEQUENCE [LARGE SCALE GENOMIC DNA]</scope>
    <source>
        <strain evidence="14 15">ST65</strain>
    </source>
</reference>
<dbReference type="KEGG" id="tav:G4V39_08325"/>
<dbReference type="GO" id="GO:0016787">
    <property type="term" value="F:hydrolase activity"/>
    <property type="evidence" value="ECO:0007669"/>
    <property type="project" value="UniProtKB-UniRule"/>
</dbReference>
<dbReference type="EMBL" id="CP048877">
    <property type="protein sequence ID" value="QIJ72275.1"/>
    <property type="molecule type" value="Genomic_DNA"/>
</dbReference>
<comment type="similarity">
    <text evidence="1">Belongs to the helicase family. UvrD subfamily.</text>
</comment>
<evidence type="ECO:0000256" key="12">
    <source>
        <dbReference type="PROSITE-ProRule" id="PRU00560"/>
    </source>
</evidence>